<evidence type="ECO:0000313" key="1">
    <source>
        <dbReference type="EMBL" id="MBX71199.1"/>
    </source>
</evidence>
<sequence>MQQVFSQDLCTHQVNNIL</sequence>
<proteinExistence type="predicted"/>
<dbReference type="AlphaFoldDB" id="A0A2P2QW10"/>
<protein>
    <submittedName>
        <fullName evidence="1">Uncharacterized protein</fullName>
    </submittedName>
</protein>
<reference evidence="1" key="1">
    <citation type="submission" date="2018-02" db="EMBL/GenBank/DDBJ databases">
        <title>Rhizophora mucronata_Transcriptome.</title>
        <authorList>
            <person name="Meera S.P."/>
            <person name="Sreeshan A."/>
            <person name="Augustine A."/>
        </authorList>
    </citation>
    <scope>NUCLEOTIDE SEQUENCE</scope>
    <source>
        <tissue evidence="1">Leaf</tissue>
    </source>
</reference>
<organism evidence="1">
    <name type="scientific">Rhizophora mucronata</name>
    <name type="common">Asiatic mangrove</name>
    <dbReference type="NCBI Taxonomy" id="61149"/>
    <lineage>
        <taxon>Eukaryota</taxon>
        <taxon>Viridiplantae</taxon>
        <taxon>Streptophyta</taxon>
        <taxon>Embryophyta</taxon>
        <taxon>Tracheophyta</taxon>
        <taxon>Spermatophyta</taxon>
        <taxon>Magnoliopsida</taxon>
        <taxon>eudicotyledons</taxon>
        <taxon>Gunneridae</taxon>
        <taxon>Pentapetalae</taxon>
        <taxon>rosids</taxon>
        <taxon>fabids</taxon>
        <taxon>Malpighiales</taxon>
        <taxon>Rhizophoraceae</taxon>
        <taxon>Rhizophora</taxon>
    </lineage>
</organism>
<dbReference type="EMBL" id="GGEC01090715">
    <property type="protein sequence ID" value="MBX71199.1"/>
    <property type="molecule type" value="Transcribed_RNA"/>
</dbReference>
<accession>A0A2P2QW10</accession>
<name>A0A2P2QW10_RHIMU</name>